<evidence type="ECO:0000313" key="12">
    <source>
        <dbReference type="Proteomes" id="UP000479526"/>
    </source>
</evidence>
<reference evidence="11 12" key="1">
    <citation type="submission" date="2020-01" db="EMBL/GenBank/DDBJ databases">
        <title>Herbidospora sp. NEAU-GS84 nov., a novel actinomycete isolated from soil.</title>
        <authorList>
            <person name="Han L."/>
        </authorList>
    </citation>
    <scope>NUCLEOTIDE SEQUENCE [LARGE SCALE GENOMIC DNA]</scope>
    <source>
        <strain evidence="11 12">NEAU-GS84</strain>
    </source>
</reference>
<evidence type="ECO:0000256" key="2">
    <source>
        <dbReference type="ARBA" id="ARBA00012438"/>
    </source>
</evidence>
<proteinExistence type="predicted"/>
<feature type="domain" description="Signal transduction histidine kinase subgroup 3 dimerisation and phosphoacceptor" evidence="10">
    <location>
        <begin position="182"/>
        <end position="246"/>
    </location>
</feature>
<keyword evidence="8" id="KW-0902">Two-component regulatory system</keyword>
<dbReference type="InterPro" id="IPR036890">
    <property type="entry name" value="HATPase_C_sf"/>
</dbReference>
<comment type="catalytic activity">
    <reaction evidence="1">
        <text>ATP + protein L-histidine = ADP + protein N-phospho-L-histidine.</text>
        <dbReference type="EC" id="2.7.13.3"/>
    </reaction>
</comment>
<evidence type="ECO:0000256" key="8">
    <source>
        <dbReference type="ARBA" id="ARBA00023012"/>
    </source>
</evidence>
<dbReference type="InterPro" id="IPR011712">
    <property type="entry name" value="Sig_transdc_His_kin_sub3_dim/P"/>
</dbReference>
<dbReference type="Pfam" id="PF07730">
    <property type="entry name" value="HisKA_3"/>
    <property type="match status" value="1"/>
</dbReference>
<dbReference type="RefSeq" id="WP_161477830.1">
    <property type="nucleotide sequence ID" value="NZ_WXEW01000001.1"/>
</dbReference>
<dbReference type="InterPro" id="IPR050482">
    <property type="entry name" value="Sensor_HK_TwoCompSys"/>
</dbReference>
<gene>
    <name evidence="11" type="ORF">GT755_01260</name>
</gene>
<dbReference type="GO" id="GO:0000155">
    <property type="term" value="F:phosphorelay sensor kinase activity"/>
    <property type="evidence" value="ECO:0007669"/>
    <property type="project" value="InterPro"/>
</dbReference>
<keyword evidence="9" id="KW-1133">Transmembrane helix</keyword>
<dbReference type="CDD" id="cd16917">
    <property type="entry name" value="HATPase_UhpB-NarQ-NarX-like"/>
    <property type="match status" value="1"/>
</dbReference>
<accession>A0A7C9J5M9</accession>
<dbReference type="SUPFAM" id="SSF55874">
    <property type="entry name" value="ATPase domain of HSP90 chaperone/DNA topoisomerase II/histidine kinase"/>
    <property type="match status" value="1"/>
</dbReference>
<dbReference type="AlphaFoldDB" id="A0A7C9J5M9"/>
<evidence type="ECO:0000256" key="1">
    <source>
        <dbReference type="ARBA" id="ARBA00000085"/>
    </source>
</evidence>
<keyword evidence="9" id="KW-0472">Membrane</keyword>
<keyword evidence="6 11" id="KW-0418">Kinase</keyword>
<dbReference type="GO" id="GO:0005524">
    <property type="term" value="F:ATP binding"/>
    <property type="evidence" value="ECO:0007669"/>
    <property type="project" value="UniProtKB-KW"/>
</dbReference>
<keyword evidence="4" id="KW-0808">Transferase</keyword>
<evidence type="ECO:0000256" key="6">
    <source>
        <dbReference type="ARBA" id="ARBA00022777"/>
    </source>
</evidence>
<comment type="caution">
    <text evidence="11">The sequence shown here is derived from an EMBL/GenBank/DDBJ whole genome shotgun (WGS) entry which is preliminary data.</text>
</comment>
<evidence type="ECO:0000256" key="4">
    <source>
        <dbReference type="ARBA" id="ARBA00022679"/>
    </source>
</evidence>
<keyword evidence="7" id="KW-0067">ATP-binding</keyword>
<dbReference type="Proteomes" id="UP000479526">
    <property type="component" value="Unassembled WGS sequence"/>
</dbReference>
<dbReference type="PANTHER" id="PTHR24421:SF10">
    <property type="entry name" value="NITRATE_NITRITE SENSOR PROTEIN NARQ"/>
    <property type="match status" value="1"/>
</dbReference>
<feature type="transmembrane region" description="Helical" evidence="9">
    <location>
        <begin position="12"/>
        <end position="31"/>
    </location>
</feature>
<feature type="transmembrane region" description="Helical" evidence="9">
    <location>
        <begin position="102"/>
        <end position="120"/>
    </location>
</feature>
<organism evidence="11 12">
    <name type="scientific">Herbidospora solisilvae</name>
    <dbReference type="NCBI Taxonomy" id="2696284"/>
    <lineage>
        <taxon>Bacteria</taxon>
        <taxon>Bacillati</taxon>
        <taxon>Actinomycetota</taxon>
        <taxon>Actinomycetes</taxon>
        <taxon>Streptosporangiales</taxon>
        <taxon>Streptosporangiaceae</taxon>
        <taxon>Herbidospora</taxon>
    </lineage>
</organism>
<sequence>MDVSPRRPRDWIVDSLLFGFAVGFGLFTASVRMPILHLMPHPALFHLDQVLGVAGCAAIWWRRRHPTGLALVLVVVSAWSELIAGATIVALFNVAVHRPPRVTAGVFGLSVLSCVVFVVLRPDPVDPGGAVFLLGTSIYGMATGWGMVIHHRRQLAASRRDREAQMATEVRLRAEQAQLQAREAIAREMHDVLGHRLSLLSVHAGALEFRPDAPPDDVARAAKIIRESAHQALQDLRDVIGVLRAPVRELPQPTLAEVGRLTEESARAGMRVTLTEQVEGEVPGLTGRTGYRIVQEGLTNARKHAPGAEVAVSVSGAPEAGLTVEVRNTPPPGEPAVHPGGQGLTGLAERVALAGGTLSHGGRPDGGWVLRAWLPWPA</sequence>
<evidence type="ECO:0000259" key="10">
    <source>
        <dbReference type="Pfam" id="PF07730"/>
    </source>
</evidence>
<feature type="transmembrane region" description="Helical" evidence="9">
    <location>
        <begin position="132"/>
        <end position="150"/>
    </location>
</feature>
<keyword evidence="3" id="KW-0597">Phosphoprotein</keyword>
<dbReference type="PANTHER" id="PTHR24421">
    <property type="entry name" value="NITRATE/NITRITE SENSOR PROTEIN NARX-RELATED"/>
    <property type="match status" value="1"/>
</dbReference>
<name>A0A7C9J5M9_9ACTN</name>
<keyword evidence="12" id="KW-1185">Reference proteome</keyword>
<evidence type="ECO:0000256" key="3">
    <source>
        <dbReference type="ARBA" id="ARBA00022553"/>
    </source>
</evidence>
<keyword evidence="5" id="KW-0547">Nucleotide-binding</keyword>
<dbReference type="Gene3D" id="3.30.565.10">
    <property type="entry name" value="Histidine kinase-like ATPase, C-terminal domain"/>
    <property type="match status" value="1"/>
</dbReference>
<evidence type="ECO:0000256" key="5">
    <source>
        <dbReference type="ARBA" id="ARBA00022741"/>
    </source>
</evidence>
<keyword evidence="9" id="KW-0812">Transmembrane</keyword>
<feature type="transmembrane region" description="Helical" evidence="9">
    <location>
        <begin position="67"/>
        <end position="95"/>
    </location>
</feature>
<dbReference type="EC" id="2.7.13.3" evidence="2"/>
<dbReference type="Gene3D" id="1.20.5.1930">
    <property type="match status" value="1"/>
</dbReference>
<feature type="transmembrane region" description="Helical" evidence="9">
    <location>
        <begin position="43"/>
        <end position="61"/>
    </location>
</feature>
<evidence type="ECO:0000313" key="11">
    <source>
        <dbReference type="EMBL" id="NAS20308.1"/>
    </source>
</evidence>
<dbReference type="GO" id="GO:0016020">
    <property type="term" value="C:membrane"/>
    <property type="evidence" value="ECO:0007669"/>
    <property type="project" value="InterPro"/>
</dbReference>
<evidence type="ECO:0000256" key="9">
    <source>
        <dbReference type="SAM" id="Phobius"/>
    </source>
</evidence>
<protein>
    <recommendedName>
        <fullName evidence="2">histidine kinase</fullName>
        <ecNumber evidence="2">2.7.13.3</ecNumber>
    </recommendedName>
</protein>
<dbReference type="EMBL" id="WXEW01000001">
    <property type="protein sequence ID" value="NAS20308.1"/>
    <property type="molecule type" value="Genomic_DNA"/>
</dbReference>
<dbReference type="GO" id="GO:0046983">
    <property type="term" value="F:protein dimerization activity"/>
    <property type="evidence" value="ECO:0007669"/>
    <property type="project" value="InterPro"/>
</dbReference>
<evidence type="ECO:0000256" key="7">
    <source>
        <dbReference type="ARBA" id="ARBA00022840"/>
    </source>
</evidence>